<name>A0ABQ5SPI7_9CHLO</name>
<evidence type="ECO:0000259" key="5">
    <source>
        <dbReference type="Pfam" id="PF01156"/>
    </source>
</evidence>
<dbReference type="PANTHER" id="PTHR12304:SF59">
    <property type="entry name" value="INOSINE-URIDINE PREFERRING NUCLEOSIDE HYDROLASE FAMILY PROTEIN"/>
    <property type="match status" value="1"/>
</dbReference>
<accession>A0ABQ5SPI7</accession>
<evidence type="ECO:0000256" key="2">
    <source>
        <dbReference type="ARBA" id="ARBA00022801"/>
    </source>
</evidence>
<feature type="compositionally biased region" description="Gly residues" evidence="4">
    <location>
        <begin position="141"/>
        <end position="155"/>
    </location>
</feature>
<keyword evidence="7" id="KW-1185">Reference proteome</keyword>
<organism evidence="6 7">
    <name type="scientific">Volvox africanus</name>
    <dbReference type="NCBI Taxonomy" id="51714"/>
    <lineage>
        <taxon>Eukaryota</taxon>
        <taxon>Viridiplantae</taxon>
        <taxon>Chlorophyta</taxon>
        <taxon>core chlorophytes</taxon>
        <taxon>Chlorophyceae</taxon>
        <taxon>CS clade</taxon>
        <taxon>Chlamydomonadales</taxon>
        <taxon>Volvocaceae</taxon>
        <taxon>Volvox</taxon>
    </lineage>
</organism>
<reference evidence="6 7" key="1">
    <citation type="journal article" date="2023" name="IScience">
        <title>Expanded male sex-determining region conserved during the evolution of homothallism in the green alga Volvox.</title>
        <authorList>
            <person name="Yamamoto K."/>
            <person name="Matsuzaki R."/>
            <person name="Mahakham W."/>
            <person name="Heman W."/>
            <person name="Sekimoto H."/>
            <person name="Kawachi M."/>
            <person name="Minakuchi Y."/>
            <person name="Toyoda A."/>
            <person name="Nozaki H."/>
        </authorList>
    </citation>
    <scope>NUCLEOTIDE SEQUENCE [LARGE SCALE GENOMIC DNA]</scope>
    <source>
        <strain evidence="6 7">NIES-4468</strain>
    </source>
</reference>
<comment type="similarity">
    <text evidence="1">Belongs to the IUNH family.</text>
</comment>
<evidence type="ECO:0000256" key="4">
    <source>
        <dbReference type="SAM" id="MobiDB-lite"/>
    </source>
</evidence>
<dbReference type="Proteomes" id="UP001165090">
    <property type="component" value="Unassembled WGS sequence"/>
</dbReference>
<keyword evidence="2" id="KW-0378">Hydrolase</keyword>
<proteinExistence type="inferred from homology"/>
<feature type="region of interest" description="Disordered" evidence="4">
    <location>
        <begin position="130"/>
        <end position="183"/>
    </location>
</feature>
<dbReference type="InterPro" id="IPR023186">
    <property type="entry name" value="IUNH"/>
</dbReference>
<feature type="domain" description="Inosine/uridine-preferring nucleoside hydrolase" evidence="5">
    <location>
        <begin position="7"/>
        <end position="125"/>
    </location>
</feature>
<feature type="domain" description="Inosine/uridine-preferring nucleoside hydrolase" evidence="5">
    <location>
        <begin position="179"/>
        <end position="417"/>
    </location>
</feature>
<evidence type="ECO:0000256" key="3">
    <source>
        <dbReference type="ARBA" id="ARBA00023295"/>
    </source>
</evidence>
<dbReference type="InterPro" id="IPR036452">
    <property type="entry name" value="Ribo_hydro-like"/>
</dbReference>
<dbReference type="CDD" id="cd02651">
    <property type="entry name" value="nuc_hydro_IU_UC_XIUA"/>
    <property type="match status" value="1"/>
</dbReference>
<gene>
    <name evidence="6" type="ORF">VaNZ11_016148</name>
</gene>
<evidence type="ECO:0000313" key="6">
    <source>
        <dbReference type="EMBL" id="GLI71031.1"/>
    </source>
</evidence>
<keyword evidence="3" id="KW-0326">Glycosidase</keyword>
<comment type="caution">
    <text evidence="6">The sequence shown here is derived from an EMBL/GenBank/DDBJ whole genome shotgun (WGS) entry which is preliminary data.</text>
</comment>
<evidence type="ECO:0000313" key="7">
    <source>
        <dbReference type="Proteomes" id="UP001165090"/>
    </source>
</evidence>
<evidence type="ECO:0000256" key="1">
    <source>
        <dbReference type="ARBA" id="ARBA00009176"/>
    </source>
</evidence>
<dbReference type="PANTHER" id="PTHR12304">
    <property type="entry name" value="INOSINE-URIDINE PREFERRING NUCLEOSIDE HYDROLASE"/>
    <property type="match status" value="1"/>
</dbReference>
<sequence>MEHPIPVWLDCDPGHDDATAILLAGHTPGLHLLGISTIGGNQTLAKVTQNALDVLDALGLSHIGVVAGQPRPLMRSPLLCPEIHGETGLDGPGGGRLLPRSARKPLPGKAVNVMFAAIAAAYEELQLYENHSGGDGDGDGGDGGVGSGGDGGVAAGGSRDSCRSGDDGRPKVPVAKQQGPADAVYTAEEPAPQGAAGAIRKTAVGEVRAIGARRVRLVCTGALTNAALLFTVYPEVVDWLEVAIMGGCMGVGNTGPVMEFNIQTDPEAAKIVFESGVPLTMVPLEVTHTVLATPKVLEAMGGRCGSAASTAAAATAAGLPMLSPTISPFRHTIQQLLLFFAESYREVFHFEYPPLHDPVAVAWIIRPGLFECRRMRVDVETCSSLSYGQTVCDIWCQSRRPANVNVALKVDVEGFWELLLAAVARADAVSPLQCDGSTVGGDGSGGLLAASATDVVAVAASRQP</sequence>
<dbReference type="Gene3D" id="3.90.245.10">
    <property type="entry name" value="Ribonucleoside hydrolase-like"/>
    <property type="match status" value="2"/>
</dbReference>
<dbReference type="EMBL" id="BSDZ01000101">
    <property type="protein sequence ID" value="GLI71031.1"/>
    <property type="molecule type" value="Genomic_DNA"/>
</dbReference>
<dbReference type="SUPFAM" id="SSF53590">
    <property type="entry name" value="Nucleoside hydrolase"/>
    <property type="match status" value="2"/>
</dbReference>
<protein>
    <recommendedName>
        <fullName evidence="5">Inosine/uridine-preferring nucleoside hydrolase domain-containing protein</fullName>
    </recommendedName>
</protein>
<feature type="compositionally biased region" description="Basic and acidic residues" evidence="4">
    <location>
        <begin position="160"/>
        <end position="170"/>
    </location>
</feature>
<dbReference type="Pfam" id="PF01156">
    <property type="entry name" value="IU_nuc_hydro"/>
    <property type="match status" value="2"/>
</dbReference>
<dbReference type="InterPro" id="IPR001910">
    <property type="entry name" value="Inosine/uridine_hydrolase_dom"/>
</dbReference>